<sequence length="199" mass="20579">MSPRARRLARGWVAAFTATALAAGSHAALDGTWPSPLIMALSLCLAAPVCMLLSGRRISRLGTAASVVVSQALLHTLFAQSAGAARVLDHGHHHGAAATADGAQVLISAVPPMAHHGLPMVVGHVVAALATYALLRHGEVAVLRLVDAVSLRVLGLLTLHPRPVAVPVRRRTAWASPRALADQLLLSCLCGYRGPPVAA</sequence>
<keyword evidence="1" id="KW-0812">Transmembrane</keyword>
<dbReference type="RefSeq" id="WP_068469232.1">
    <property type="nucleotide sequence ID" value="NZ_BJNW01000002.1"/>
</dbReference>
<comment type="caution">
    <text evidence="3">The sequence shown here is derived from an EMBL/GenBank/DDBJ whole genome shotgun (WGS) entry which is preliminary data.</text>
</comment>
<evidence type="ECO:0008006" key="5">
    <source>
        <dbReference type="Google" id="ProtNLM"/>
    </source>
</evidence>
<dbReference type="STRING" id="1272.GCA_900014985_01449"/>
<dbReference type="OrthoDB" id="5125396at2"/>
<dbReference type="AlphaFoldDB" id="A0A4Y4D3F3"/>
<evidence type="ECO:0000256" key="1">
    <source>
        <dbReference type="SAM" id="Phobius"/>
    </source>
</evidence>
<reference evidence="3 4" key="1">
    <citation type="submission" date="2019-06" db="EMBL/GenBank/DDBJ databases">
        <title>Whole genome shotgun sequence of Kocuria varians NBRC 15358.</title>
        <authorList>
            <person name="Hosoyama A."/>
            <person name="Uohara A."/>
            <person name="Ohji S."/>
            <person name="Ichikawa N."/>
        </authorList>
    </citation>
    <scope>NUCLEOTIDE SEQUENCE [LARGE SCALE GENOMIC DNA]</scope>
    <source>
        <strain evidence="3 4">NBRC 15358</strain>
    </source>
</reference>
<accession>A0A4Y4D3F3</accession>
<feature type="transmembrane region" description="Helical" evidence="1">
    <location>
        <begin position="37"/>
        <end position="54"/>
    </location>
</feature>
<protein>
    <recommendedName>
        <fullName evidence="5">Integral membrane protein</fullName>
    </recommendedName>
</protein>
<keyword evidence="1" id="KW-0472">Membrane</keyword>
<feature type="chain" id="PRO_5021321042" description="Integral membrane protein" evidence="2">
    <location>
        <begin position="23"/>
        <end position="199"/>
    </location>
</feature>
<gene>
    <name evidence="3" type="ORF">KVA01_02380</name>
</gene>
<keyword evidence="1" id="KW-1133">Transmembrane helix</keyword>
<evidence type="ECO:0000256" key="2">
    <source>
        <dbReference type="SAM" id="SignalP"/>
    </source>
</evidence>
<evidence type="ECO:0000313" key="3">
    <source>
        <dbReference type="EMBL" id="GEC98083.1"/>
    </source>
</evidence>
<keyword evidence="2" id="KW-0732">Signal</keyword>
<proteinExistence type="predicted"/>
<dbReference type="Proteomes" id="UP000315730">
    <property type="component" value="Unassembled WGS sequence"/>
</dbReference>
<feature type="signal peptide" evidence="2">
    <location>
        <begin position="1"/>
        <end position="22"/>
    </location>
</feature>
<dbReference type="EMBL" id="BJNW01000002">
    <property type="protein sequence ID" value="GEC98083.1"/>
    <property type="molecule type" value="Genomic_DNA"/>
</dbReference>
<organism evidence="3 4">
    <name type="scientific">Kocuria varians</name>
    <name type="common">Micrococcus varians</name>
    <dbReference type="NCBI Taxonomy" id="1272"/>
    <lineage>
        <taxon>Bacteria</taxon>
        <taxon>Bacillati</taxon>
        <taxon>Actinomycetota</taxon>
        <taxon>Actinomycetes</taxon>
        <taxon>Micrococcales</taxon>
        <taxon>Micrococcaceae</taxon>
        <taxon>Kocuria</taxon>
    </lineage>
</organism>
<name>A0A4Y4D3F3_KOCVA</name>
<keyword evidence="4" id="KW-1185">Reference proteome</keyword>
<evidence type="ECO:0000313" key="4">
    <source>
        <dbReference type="Proteomes" id="UP000315730"/>
    </source>
</evidence>